<dbReference type="CDD" id="cd01392">
    <property type="entry name" value="HTH_LacI"/>
    <property type="match status" value="1"/>
</dbReference>
<dbReference type="PANTHER" id="PTHR30146:SF155">
    <property type="entry name" value="ALANINE RACEMASE"/>
    <property type="match status" value="1"/>
</dbReference>
<gene>
    <name evidence="5" type="primary">exuR_2</name>
    <name evidence="5" type="ORF">RS84_01008</name>
</gene>
<keyword evidence="2" id="KW-0238">DNA-binding</keyword>
<dbReference type="GO" id="GO:0003700">
    <property type="term" value="F:DNA-binding transcription factor activity"/>
    <property type="evidence" value="ECO:0007669"/>
    <property type="project" value="TreeGrafter"/>
</dbReference>
<dbReference type="Pfam" id="PF00356">
    <property type="entry name" value="LacI"/>
    <property type="match status" value="1"/>
</dbReference>
<dbReference type="InterPro" id="IPR046335">
    <property type="entry name" value="LacI/GalR-like_sensor"/>
</dbReference>
<accession>A0A0M2HUW7</accession>
<dbReference type="PANTHER" id="PTHR30146">
    <property type="entry name" value="LACI-RELATED TRANSCRIPTIONAL REPRESSOR"/>
    <property type="match status" value="1"/>
</dbReference>
<sequence>MSRQVTIAEIAERAGVSPGAVSFALNGRKGVSEATRTRILLVADELGWAPGAAAKSLTAKKTNSIGLVLARDPANLGVESFFMQFIAGMETELSPRGFGLLLQVAPDTASQLKTLRRWRTTRRVDGVLLMDLREDDPRADYFAQHPEFPAVAVADPTAAPGLATVWTDDAEAMREAVRALAAAGHRRIARVAGLSALVHTQIRDAAFRDEIAALGCEGMLLRTDYSPEEGARVTEQAIAASDPPTAFVYDNDIMAIASLGVFARAGLRVPEDVSIIAWDDSLICRYTVPALTTLSHDVVAFGAHAARRLFDVMSGSAPAAFLDSTPRLEVRGSTADAPIRSA</sequence>
<dbReference type="AlphaFoldDB" id="A0A0M2HUW7"/>
<name>A0A0M2HUW7_9MICO</name>
<dbReference type="CDD" id="cd06267">
    <property type="entry name" value="PBP1_LacI_sugar_binding-like"/>
    <property type="match status" value="1"/>
</dbReference>
<dbReference type="InterPro" id="IPR000843">
    <property type="entry name" value="HTH_LacI"/>
</dbReference>
<evidence type="ECO:0000313" key="6">
    <source>
        <dbReference type="Proteomes" id="UP000033900"/>
    </source>
</evidence>
<dbReference type="GO" id="GO:0000976">
    <property type="term" value="F:transcription cis-regulatory region binding"/>
    <property type="evidence" value="ECO:0007669"/>
    <property type="project" value="TreeGrafter"/>
</dbReference>
<dbReference type="Gene3D" id="1.10.260.40">
    <property type="entry name" value="lambda repressor-like DNA-binding domains"/>
    <property type="match status" value="1"/>
</dbReference>
<dbReference type="RefSeq" id="WP_045256684.1">
    <property type="nucleotide sequence ID" value="NZ_CP158847.1"/>
</dbReference>
<dbReference type="Pfam" id="PF13377">
    <property type="entry name" value="Peripla_BP_3"/>
    <property type="match status" value="1"/>
</dbReference>
<dbReference type="SUPFAM" id="SSF47413">
    <property type="entry name" value="lambda repressor-like DNA-binding domains"/>
    <property type="match status" value="1"/>
</dbReference>
<dbReference type="PROSITE" id="PS00356">
    <property type="entry name" value="HTH_LACI_1"/>
    <property type="match status" value="1"/>
</dbReference>
<dbReference type="Proteomes" id="UP000033900">
    <property type="component" value="Unassembled WGS sequence"/>
</dbReference>
<dbReference type="SMART" id="SM00354">
    <property type="entry name" value="HTH_LACI"/>
    <property type="match status" value="1"/>
</dbReference>
<keyword evidence="1" id="KW-0805">Transcription regulation</keyword>
<evidence type="ECO:0000256" key="1">
    <source>
        <dbReference type="ARBA" id="ARBA00023015"/>
    </source>
</evidence>
<evidence type="ECO:0000259" key="4">
    <source>
        <dbReference type="PROSITE" id="PS50932"/>
    </source>
</evidence>
<comment type="caution">
    <text evidence="5">The sequence shown here is derived from an EMBL/GenBank/DDBJ whole genome shotgun (WGS) entry which is preliminary data.</text>
</comment>
<reference evidence="5 6" key="1">
    <citation type="submission" date="2015-02" db="EMBL/GenBank/DDBJ databases">
        <title>Draft genome sequences of ten Microbacterium spp. with emphasis on heavy metal contaminated environments.</title>
        <authorList>
            <person name="Corretto E."/>
        </authorList>
    </citation>
    <scope>NUCLEOTIDE SEQUENCE [LARGE SCALE GENOMIC DNA]</scope>
    <source>
        <strain evidence="5 6">SA35</strain>
    </source>
</reference>
<dbReference type="PROSITE" id="PS50932">
    <property type="entry name" value="HTH_LACI_2"/>
    <property type="match status" value="1"/>
</dbReference>
<feature type="domain" description="HTH lacI-type" evidence="4">
    <location>
        <begin position="5"/>
        <end position="59"/>
    </location>
</feature>
<dbReference type="SUPFAM" id="SSF53822">
    <property type="entry name" value="Periplasmic binding protein-like I"/>
    <property type="match status" value="1"/>
</dbReference>
<dbReference type="EMBL" id="JYJB01000007">
    <property type="protein sequence ID" value="KJL48249.1"/>
    <property type="molecule type" value="Genomic_DNA"/>
</dbReference>
<dbReference type="OrthoDB" id="1938857at2"/>
<keyword evidence="6" id="KW-1185">Reference proteome</keyword>
<dbReference type="Gene3D" id="3.40.50.2300">
    <property type="match status" value="2"/>
</dbReference>
<dbReference type="STRING" id="273678.RS84_01008"/>
<evidence type="ECO:0000313" key="5">
    <source>
        <dbReference type="EMBL" id="KJL48249.1"/>
    </source>
</evidence>
<dbReference type="InterPro" id="IPR028082">
    <property type="entry name" value="Peripla_BP_I"/>
</dbReference>
<protein>
    <submittedName>
        <fullName evidence="5">Putative HTH-type transcriptional repressor ExuR</fullName>
    </submittedName>
</protein>
<evidence type="ECO:0000256" key="3">
    <source>
        <dbReference type="ARBA" id="ARBA00023163"/>
    </source>
</evidence>
<dbReference type="InterPro" id="IPR010982">
    <property type="entry name" value="Lambda_DNA-bd_dom_sf"/>
</dbReference>
<proteinExistence type="predicted"/>
<evidence type="ECO:0000256" key="2">
    <source>
        <dbReference type="ARBA" id="ARBA00023125"/>
    </source>
</evidence>
<keyword evidence="3" id="KW-0804">Transcription</keyword>
<organism evidence="5 6">
    <name type="scientific">Microbacterium hydrocarbonoxydans</name>
    <dbReference type="NCBI Taxonomy" id="273678"/>
    <lineage>
        <taxon>Bacteria</taxon>
        <taxon>Bacillati</taxon>
        <taxon>Actinomycetota</taxon>
        <taxon>Actinomycetes</taxon>
        <taxon>Micrococcales</taxon>
        <taxon>Microbacteriaceae</taxon>
        <taxon>Microbacterium</taxon>
    </lineage>
</organism>
<dbReference type="PATRIC" id="fig|273678.4.peg.1004"/>